<dbReference type="GO" id="GO:0005634">
    <property type="term" value="C:nucleus"/>
    <property type="evidence" value="ECO:0007669"/>
    <property type="project" value="UniProtKB-SubCell"/>
</dbReference>
<evidence type="ECO:0000313" key="8">
    <source>
        <dbReference type="Proteomes" id="UP000663879"/>
    </source>
</evidence>
<comment type="caution">
    <text evidence="7">The sequence shown here is derived from an EMBL/GenBank/DDBJ whole genome shotgun (WGS) entry which is preliminary data.</text>
</comment>
<dbReference type="InterPro" id="IPR003650">
    <property type="entry name" value="Orange_dom"/>
</dbReference>
<evidence type="ECO:0000256" key="3">
    <source>
        <dbReference type="ARBA" id="ARBA00023163"/>
    </source>
</evidence>
<reference evidence="7" key="1">
    <citation type="submission" date="2021-02" db="EMBL/GenBank/DDBJ databases">
        <authorList>
            <person name="Nowell W R."/>
        </authorList>
    </citation>
    <scope>NUCLEOTIDE SEQUENCE</scope>
    <source>
        <strain evidence="7">Ploen Becks lab</strain>
    </source>
</reference>
<keyword evidence="8" id="KW-1185">Reference proteome</keyword>
<dbReference type="AlphaFoldDB" id="A0A814IFA1"/>
<organism evidence="7 8">
    <name type="scientific">Brachionus calyciflorus</name>
    <dbReference type="NCBI Taxonomy" id="104777"/>
    <lineage>
        <taxon>Eukaryota</taxon>
        <taxon>Metazoa</taxon>
        <taxon>Spiralia</taxon>
        <taxon>Gnathifera</taxon>
        <taxon>Rotifera</taxon>
        <taxon>Eurotatoria</taxon>
        <taxon>Monogononta</taxon>
        <taxon>Pseudotrocha</taxon>
        <taxon>Ploima</taxon>
        <taxon>Brachionidae</taxon>
        <taxon>Brachionus</taxon>
    </lineage>
</organism>
<dbReference type="Gene3D" id="4.10.280.10">
    <property type="entry name" value="Helix-loop-helix DNA-binding domain"/>
    <property type="match status" value="1"/>
</dbReference>
<keyword evidence="2" id="KW-0805">Transcription regulation</keyword>
<dbReference type="Pfam" id="PF00010">
    <property type="entry name" value="HLH"/>
    <property type="match status" value="1"/>
</dbReference>
<dbReference type="PANTHER" id="PTHR10985">
    <property type="entry name" value="BASIC HELIX-LOOP-HELIX TRANSCRIPTION FACTOR, HES-RELATED"/>
    <property type="match status" value="1"/>
</dbReference>
<feature type="domain" description="BHLH" evidence="6">
    <location>
        <begin position="8"/>
        <end position="63"/>
    </location>
</feature>
<dbReference type="Pfam" id="PF07527">
    <property type="entry name" value="Hairy_orange"/>
    <property type="match status" value="1"/>
</dbReference>
<evidence type="ECO:0000259" key="6">
    <source>
        <dbReference type="PROSITE" id="PS50888"/>
    </source>
</evidence>
<accession>A0A814IFA1</accession>
<dbReference type="GO" id="GO:0046983">
    <property type="term" value="F:protein dimerization activity"/>
    <property type="evidence" value="ECO:0007669"/>
    <property type="project" value="InterPro"/>
</dbReference>
<keyword evidence="3" id="KW-0804">Transcription</keyword>
<proteinExistence type="predicted"/>
<dbReference type="InterPro" id="IPR011598">
    <property type="entry name" value="bHLH_dom"/>
</dbReference>
<evidence type="ECO:0000256" key="2">
    <source>
        <dbReference type="ARBA" id="ARBA00023015"/>
    </source>
</evidence>
<dbReference type="SUPFAM" id="SSF47459">
    <property type="entry name" value="HLH, helix-loop-helix DNA-binding domain"/>
    <property type="match status" value="1"/>
</dbReference>
<evidence type="ECO:0000313" key="7">
    <source>
        <dbReference type="EMBL" id="CAF1022778.1"/>
    </source>
</evidence>
<feature type="region of interest" description="Disordered" evidence="5">
    <location>
        <begin position="117"/>
        <end position="142"/>
    </location>
</feature>
<dbReference type="SUPFAM" id="SSF158457">
    <property type="entry name" value="Orange domain-like"/>
    <property type="match status" value="1"/>
</dbReference>
<dbReference type="SMART" id="SM00353">
    <property type="entry name" value="HLH"/>
    <property type="match status" value="1"/>
</dbReference>
<dbReference type="InterPro" id="IPR050370">
    <property type="entry name" value="HES_HEY"/>
</dbReference>
<dbReference type="GO" id="GO:0003677">
    <property type="term" value="F:DNA binding"/>
    <property type="evidence" value="ECO:0007669"/>
    <property type="project" value="InterPro"/>
</dbReference>
<sequence>MDDIAIQNRKLAKTCVEKKRRDRINRCLDELKEIMSQSDDKARYQKMEKAEILEMAVSYMRNLNRNTQQDSNYEYYYTMAYQQCLNEFQNYLNVLPGVRDDFKHRIMNHMSQRYMEIASNNSSPKSGDFKTKSKSSRYSPYSYNRVSPVKKEQIESSLLYQQNTKFGGSCSSLDSFINVNVQPNSPYESEATFDVQNLSANSSPALSECSSPVSSKKCDLESNMSMSNSSCDMVWRPW</sequence>
<keyword evidence="4" id="KW-0539">Nucleus</keyword>
<dbReference type="CDD" id="cd11410">
    <property type="entry name" value="bHLH_O_HES"/>
    <property type="match status" value="1"/>
</dbReference>
<dbReference type="OrthoDB" id="6085656at2759"/>
<gene>
    <name evidence="7" type="ORF">OXX778_LOCUS17463</name>
</gene>
<dbReference type="GO" id="GO:0006355">
    <property type="term" value="P:regulation of DNA-templated transcription"/>
    <property type="evidence" value="ECO:0007669"/>
    <property type="project" value="InterPro"/>
</dbReference>
<dbReference type="EMBL" id="CAJNOC010004466">
    <property type="protein sequence ID" value="CAF1022778.1"/>
    <property type="molecule type" value="Genomic_DNA"/>
</dbReference>
<evidence type="ECO:0000256" key="1">
    <source>
        <dbReference type="ARBA" id="ARBA00004123"/>
    </source>
</evidence>
<comment type="subcellular location">
    <subcellularLocation>
        <location evidence="1">Nucleus</location>
    </subcellularLocation>
</comment>
<dbReference type="Proteomes" id="UP000663879">
    <property type="component" value="Unassembled WGS sequence"/>
</dbReference>
<dbReference type="PROSITE" id="PS50888">
    <property type="entry name" value="BHLH"/>
    <property type="match status" value="1"/>
</dbReference>
<protein>
    <recommendedName>
        <fullName evidence="6">BHLH domain-containing protein</fullName>
    </recommendedName>
</protein>
<evidence type="ECO:0000256" key="4">
    <source>
        <dbReference type="ARBA" id="ARBA00023242"/>
    </source>
</evidence>
<dbReference type="InterPro" id="IPR036638">
    <property type="entry name" value="HLH_DNA-bd_sf"/>
</dbReference>
<evidence type="ECO:0000256" key="5">
    <source>
        <dbReference type="SAM" id="MobiDB-lite"/>
    </source>
</evidence>
<name>A0A814IFA1_9BILA</name>